<dbReference type="EMBL" id="JSXC01000026">
    <property type="protein sequence ID" value="KHN52372.1"/>
    <property type="molecule type" value="Genomic_DNA"/>
</dbReference>
<reference evidence="3 4" key="1">
    <citation type="submission" date="2014-10" db="EMBL/GenBank/DDBJ databases">
        <title>Genome sequence of Pectobacterium carotovorum M022.</title>
        <authorList>
            <person name="Chan K.-G."/>
            <person name="Tan W.-S."/>
        </authorList>
    </citation>
    <scope>NUCLEOTIDE SEQUENCE [LARGE SCALE GENOMIC DNA]</scope>
    <source>
        <strain evidence="3 4">M022</strain>
    </source>
</reference>
<comment type="caution">
    <text evidence="3">The sequence shown here is derived from an EMBL/GenBank/DDBJ whole genome shotgun (WGS) entry which is preliminary data.</text>
</comment>
<proteinExistence type="predicted"/>
<accession>A0A7V8L5L8</accession>
<evidence type="ECO:0000259" key="2">
    <source>
        <dbReference type="Pfam" id="PF06812"/>
    </source>
</evidence>
<feature type="region of interest" description="Disordered" evidence="1">
    <location>
        <begin position="179"/>
        <end position="224"/>
    </location>
</feature>
<dbReference type="OrthoDB" id="1522895at2"/>
<evidence type="ECO:0000256" key="1">
    <source>
        <dbReference type="SAM" id="MobiDB-lite"/>
    </source>
</evidence>
<keyword evidence="4" id="KW-1185">Reference proteome</keyword>
<dbReference type="Pfam" id="PF06812">
    <property type="entry name" value="ImpA_N"/>
    <property type="match status" value="1"/>
</dbReference>
<gene>
    <name evidence="3" type="ORF">OI69_08760</name>
</gene>
<dbReference type="InterPro" id="IPR017739">
    <property type="entry name" value="T6SS-assoc_VCA0119"/>
</dbReference>
<dbReference type="InterPro" id="IPR010657">
    <property type="entry name" value="ImpA_N"/>
</dbReference>
<dbReference type="Proteomes" id="UP000053038">
    <property type="component" value="Unassembled WGS sequence"/>
</dbReference>
<dbReference type="NCBIfam" id="TIGR03362">
    <property type="entry name" value="VI_chp_7"/>
    <property type="match status" value="1"/>
</dbReference>
<dbReference type="RefSeq" id="WP_039348850.1">
    <property type="nucleotide sequence ID" value="NZ_JSXC01000026.1"/>
</dbReference>
<evidence type="ECO:0000313" key="3">
    <source>
        <dbReference type="EMBL" id="KHN52372.1"/>
    </source>
</evidence>
<sequence>MHAHPWCKRLQTPLPDEGLRAAVLADDPLWEKVETELVKLGSLAHNQVDLNAVAGYCLTLLESKTKDMRVLVQLLRCLQHPAKATPFATALMLLDSWLASYWVTAWPASPVQKQKLMLQIVRRFETVLPRIAESASSAELEQLQTLAEQVATRWRELAGDKAAMTDELVLGVKRARQRQQAQEQANQTEKSIPTASGSGATGGSEIRTSATPTPASSVEINSSDERGWRQTQLNVAALLVERHPGSPIGYRLRRHAIWSSIATPPMSSKGNKTQLAPVSSDRVDEYQSALAQADLALWERIEQSLVLAPYWFDGHMLSASVASRLGHTSVAMAIAEELSAFIQRLPELRELAFSDGAPFLTGKCSQWLQSSQPVRGGGGGVRQDDLATEAAACRDEKGIGAAMQLLDERMRRLKEPRDRFYAELVLADLLAEEGMKSLAAQHYQHMWQESQQLGLMQWEPGMVSRVERLAASRKK</sequence>
<name>A0A7V8L5L8_9GAMM</name>
<feature type="compositionally biased region" description="Polar residues" evidence="1">
    <location>
        <begin position="206"/>
        <end position="221"/>
    </location>
</feature>
<dbReference type="PANTHER" id="PTHR37024:SF3">
    <property type="entry name" value="TYPE VI SECRETION SYSTEM PROTEIN TSSA"/>
    <property type="match status" value="1"/>
</dbReference>
<organism evidence="3 4">
    <name type="scientific">Pectobacterium fontis</name>
    <dbReference type="NCBI Taxonomy" id="2558042"/>
    <lineage>
        <taxon>Bacteria</taxon>
        <taxon>Pseudomonadati</taxon>
        <taxon>Pseudomonadota</taxon>
        <taxon>Gammaproteobacteria</taxon>
        <taxon>Enterobacterales</taxon>
        <taxon>Pectobacteriaceae</taxon>
        <taxon>Pectobacterium</taxon>
    </lineage>
</organism>
<dbReference type="Pfam" id="PF16989">
    <property type="entry name" value="T6SS_VasJ"/>
    <property type="match status" value="1"/>
</dbReference>
<feature type="domain" description="ImpA N-terminal" evidence="2">
    <location>
        <begin position="12"/>
        <end position="109"/>
    </location>
</feature>
<protein>
    <submittedName>
        <fullName evidence="3">Type VI secretion protein</fullName>
    </submittedName>
</protein>
<dbReference type="PANTHER" id="PTHR37024">
    <property type="entry name" value="TYPE VI SECRETION SYSTEM DUF2094 AND IMPA-RELATED DOMAIN PROTEIN"/>
    <property type="match status" value="1"/>
</dbReference>
<evidence type="ECO:0000313" key="4">
    <source>
        <dbReference type="Proteomes" id="UP000053038"/>
    </source>
</evidence>
<dbReference type="AlphaFoldDB" id="A0A7V8L5L8"/>